<proteinExistence type="predicted"/>
<evidence type="ECO:0000313" key="2">
    <source>
        <dbReference type="Proteomes" id="UP000003011"/>
    </source>
</evidence>
<reference evidence="1 2" key="1">
    <citation type="submission" date="2011-08" db="EMBL/GenBank/DDBJ databases">
        <title>The Genome Sequence of Johnsonella ignava ATCC 51276.</title>
        <authorList>
            <consortium name="The Broad Institute Genome Sequencing Platform"/>
            <person name="Earl A."/>
            <person name="Ward D."/>
            <person name="Feldgarden M."/>
            <person name="Gevers D."/>
            <person name="Izard J."/>
            <person name="Blanton J.M."/>
            <person name="Baranova O.V."/>
            <person name="Dewhirst F.E."/>
            <person name="Young S.K."/>
            <person name="Zeng Q."/>
            <person name="Gargeya S."/>
            <person name="Fitzgerald M."/>
            <person name="Haas B."/>
            <person name="Abouelleil A."/>
            <person name="Alvarado L."/>
            <person name="Arachchi H.M."/>
            <person name="Berlin A."/>
            <person name="Brown A."/>
            <person name="Chapman S.B."/>
            <person name="Chen Z."/>
            <person name="Dunbar C."/>
            <person name="Freedman E."/>
            <person name="Gearin G."/>
            <person name="Gellesch M."/>
            <person name="Goldberg J."/>
            <person name="Griggs A."/>
            <person name="Gujja S."/>
            <person name="Heiman D."/>
            <person name="Howarth C."/>
            <person name="Larson L."/>
            <person name="Lui A."/>
            <person name="MacDonald P.J.P."/>
            <person name="Montmayeur A."/>
            <person name="Murphy C."/>
            <person name="Neiman D."/>
            <person name="Pearson M."/>
            <person name="Priest M."/>
            <person name="Roberts A."/>
            <person name="Saif S."/>
            <person name="Shea T."/>
            <person name="Shenoy N."/>
            <person name="Sisk P."/>
            <person name="Stolte C."/>
            <person name="Sykes S."/>
            <person name="Wortman J."/>
            <person name="Nusbaum C."/>
            <person name="Birren B."/>
        </authorList>
    </citation>
    <scope>NUCLEOTIDE SEQUENCE [LARGE SCALE GENOMIC DNA]</scope>
    <source>
        <strain evidence="1 2">ATCC 51276</strain>
    </source>
</reference>
<evidence type="ECO:0008006" key="3">
    <source>
        <dbReference type="Google" id="ProtNLM"/>
    </source>
</evidence>
<dbReference type="OrthoDB" id="1654682at2"/>
<sequence length="120" mass="13135">MNDNVKEYVVQKVKEMIDAPSCSTEAKTAGNNWINSLGTENEAQETKKLIKELEQDIMPIDMLIDFTASDAGVKLFGKEMAENINQHAKEIKNGGAIYCDCPACAAAAAVLEKKDELIKV</sequence>
<dbReference type="eggNOG" id="ENOG50330TH">
    <property type="taxonomic scope" value="Bacteria"/>
</dbReference>
<name>G5GJX7_9FIRM</name>
<dbReference type="HOGENOM" id="CLU_144126_0_0_9"/>
<protein>
    <recommendedName>
        <fullName evidence="3">Molecular chaperone Hsp90</fullName>
    </recommendedName>
</protein>
<organism evidence="1 2">
    <name type="scientific">Johnsonella ignava ATCC 51276</name>
    <dbReference type="NCBI Taxonomy" id="679200"/>
    <lineage>
        <taxon>Bacteria</taxon>
        <taxon>Bacillati</taxon>
        <taxon>Bacillota</taxon>
        <taxon>Clostridia</taxon>
        <taxon>Lachnospirales</taxon>
        <taxon>Lachnospiraceae</taxon>
        <taxon>Johnsonella</taxon>
    </lineage>
</organism>
<dbReference type="STRING" id="679200.HMPREF9333_01867"/>
<accession>G5GJX7</accession>
<dbReference type="AlphaFoldDB" id="G5GJX7"/>
<dbReference type="RefSeq" id="WP_005541664.1">
    <property type="nucleotide sequence ID" value="NZ_JH378836.1"/>
</dbReference>
<comment type="caution">
    <text evidence="1">The sequence shown here is derived from an EMBL/GenBank/DDBJ whole genome shotgun (WGS) entry which is preliminary data.</text>
</comment>
<dbReference type="Proteomes" id="UP000003011">
    <property type="component" value="Unassembled WGS sequence"/>
</dbReference>
<dbReference type="EMBL" id="ACZL01000031">
    <property type="protein sequence ID" value="EHI55020.1"/>
    <property type="molecule type" value="Genomic_DNA"/>
</dbReference>
<evidence type="ECO:0000313" key="1">
    <source>
        <dbReference type="EMBL" id="EHI55020.1"/>
    </source>
</evidence>
<gene>
    <name evidence="1" type="ORF">HMPREF9333_01867</name>
</gene>
<keyword evidence="2" id="KW-1185">Reference proteome</keyword>